<keyword evidence="1" id="KW-0472">Membrane</keyword>
<reference evidence="2" key="1">
    <citation type="journal article" date="2021" name="Proc. Natl. Acad. Sci. U.S.A.">
        <title>A Catalog of Tens of Thousands of Viruses from Human Metagenomes Reveals Hidden Associations with Chronic Diseases.</title>
        <authorList>
            <person name="Tisza M.J."/>
            <person name="Buck C.B."/>
        </authorList>
    </citation>
    <scope>NUCLEOTIDE SEQUENCE</scope>
    <source>
        <strain evidence="2">Ct6bb17</strain>
    </source>
</reference>
<keyword evidence="1" id="KW-0812">Transmembrane</keyword>
<evidence type="ECO:0000256" key="1">
    <source>
        <dbReference type="SAM" id="Phobius"/>
    </source>
</evidence>
<keyword evidence="1" id="KW-1133">Transmembrane helix</keyword>
<sequence length="44" mass="4992">MNSEISEIIKDLSEAFLAIVSAVCVLVKTFHKNKKNSKRSKKKK</sequence>
<feature type="transmembrane region" description="Helical" evidence="1">
    <location>
        <begin position="12"/>
        <end position="31"/>
    </location>
</feature>
<protein>
    <submittedName>
        <fullName evidence="2">Uncharacterized protein</fullName>
    </submittedName>
</protein>
<proteinExistence type="predicted"/>
<name>A0A8S5P0B7_9CAUD</name>
<evidence type="ECO:0000313" key="2">
    <source>
        <dbReference type="EMBL" id="DAD99659.1"/>
    </source>
</evidence>
<organism evidence="2">
    <name type="scientific">Siphoviridae sp. ct6bb17</name>
    <dbReference type="NCBI Taxonomy" id="2825345"/>
    <lineage>
        <taxon>Viruses</taxon>
        <taxon>Duplodnaviria</taxon>
        <taxon>Heunggongvirae</taxon>
        <taxon>Uroviricota</taxon>
        <taxon>Caudoviricetes</taxon>
    </lineage>
</organism>
<accession>A0A8S5P0B7</accession>
<dbReference type="EMBL" id="BK015290">
    <property type="protein sequence ID" value="DAD99659.1"/>
    <property type="molecule type" value="Genomic_DNA"/>
</dbReference>